<name>A0A0E0L8Z5_ORYPU</name>
<dbReference type="Gene3D" id="1.25.70.10">
    <property type="entry name" value="Transcription termination factor 3, mitochondrial"/>
    <property type="match status" value="1"/>
</dbReference>
<dbReference type="AlphaFoldDB" id="A0A0E0L8Z5"/>
<dbReference type="EnsemblPlants" id="OPUNC06G06000.1">
    <property type="protein sequence ID" value="OPUNC06G06000.1"/>
    <property type="gene ID" value="OPUNC06G06000"/>
</dbReference>
<proteinExistence type="predicted"/>
<reference evidence="1" key="1">
    <citation type="submission" date="2015-04" db="UniProtKB">
        <authorList>
            <consortium name="EnsemblPlants"/>
        </authorList>
    </citation>
    <scope>IDENTIFICATION</scope>
</reference>
<evidence type="ECO:0000313" key="1">
    <source>
        <dbReference type="EnsemblPlants" id="OPUNC06G06000.1"/>
    </source>
</evidence>
<keyword evidence="2" id="KW-1185">Reference proteome</keyword>
<reference evidence="1" key="2">
    <citation type="submission" date="2018-05" db="EMBL/GenBank/DDBJ databases">
        <title>OpunRS2 (Oryza punctata Reference Sequence Version 2).</title>
        <authorList>
            <person name="Zhang J."/>
            <person name="Kudrna D."/>
            <person name="Lee S."/>
            <person name="Talag J."/>
            <person name="Welchert J."/>
            <person name="Wing R.A."/>
        </authorList>
    </citation>
    <scope>NUCLEOTIDE SEQUENCE [LARGE SCALE GENOMIC DNA]</scope>
</reference>
<accession>A0A0E0L8Z5</accession>
<dbReference type="Gramene" id="OPUNC06G06000.1">
    <property type="protein sequence ID" value="OPUNC06G06000.1"/>
    <property type="gene ID" value="OPUNC06G06000"/>
</dbReference>
<evidence type="ECO:0000313" key="2">
    <source>
        <dbReference type="Proteomes" id="UP000026962"/>
    </source>
</evidence>
<dbReference type="InterPro" id="IPR038538">
    <property type="entry name" value="MTERF_sf"/>
</dbReference>
<sequence length="148" mass="16813">MSFAMRCSPESTFLRMLPVLHDIHDLTPSKLSKLVASQPDIILLGPDCVGEIVHAIQNAGVKPGSPMFVYIFVSFSKLKALALENKFAIYRSLGFDKDDITVMLRRFPNEAWMVWLSLASRLLRPRRCQAPWPRQARVITASREKGER</sequence>
<dbReference type="eggNOG" id="KOG1267">
    <property type="taxonomic scope" value="Eukaryota"/>
</dbReference>
<dbReference type="HOGENOM" id="CLU_1761754_0_0_1"/>
<dbReference type="Proteomes" id="UP000026962">
    <property type="component" value="Chromosome 6"/>
</dbReference>
<organism evidence="1">
    <name type="scientific">Oryza punctata</name>
    <name type="common">Red rice</name>
    <dbReference type="NCBI Taxonomy" id="4537"/>
    <lineage>
        <taxon>Eukaryota</taxon>
        <taxon>Viridiplantae</taxon>
        <taxon>Streptophyta</taxon>
        <taxon>Embryophyta</taxon>
        <taxon>Tracheophyta</taxon>
        <taxon>Spermatophyta</taxon>
        <taxon>Magnoliopsida</taxon>
        <taxon>Liliopsida</taxon>
        <taxon>Poales</taxon>
        <taxon>Poaceae</taxon>
        <taxon>BOP clade</taxon>
        <taxon>Oryzoideae</taxon>
        <taxon>Oryzeae</taxon>
        <taxon>Oryzinae</taxon>
        <taxon>Oryza</taxon>
    </lineage>
</organism>
<protein>
    <submittedName>
        <fullName evidence="1">Uncharacterized protein</fullName>
    </submittedName>
</protein>